<proteinExistence type="predicted"/>
<evidence type="ECO:0000256" key="1">
    <source>
        <dbReference type="SAM" id="MobiDB-lite"/>
    </source>
</evidence>
<dbReference type="AlphaFoldDB" id="A0A7W3N490"/>
<feature type="region of interest" description="Disordered" evidence="1">
    <location>
        <begin position="88"/>
        <end position="108"/>
    </location>
</feature>
<sequence length="230" mass="25370">MRRTTPPRPVDVAAVFPELAGMARTATRLHPRPGTPTVHDSSVGGPLLWPADEDWPMCEQTHWSSRLRGLEDVRARRRILQAGAPRTAAEQAVVDREPVEHDPTRAPAEPWPLLPVAQLYARDIPDLPCPDGTDLLQVLWCPSTEIESESSSAVHLRWRHSSEVTQVLEQPPEPVFVDYDGYVPLPCALHPEQVVEYPASFTATCTRASASSPIKPRICTRCGTGADARP</sequence>
<dbReference type="Proteomes" id="UP000539313">
    <property type="component" value="Unassembled WGS sequence"/>
</dbReference>
<evidence type="ECO:0000313" key="3">
    <source>
        <dbReference type="Proteomes" id="UP000539313"/>
    </source>
</evidence>
<dbReference type="RefSeq" id="WP_182707877.1">
    <property type="nucleotide sequence ID" value="NZ_JACJII010000001.1"/>
</dbReference>
<evidence type="ECO:0000313" key="2">
    <source>
        <dbReference type="EMBL" id="MBA9007251.1"/>
    </source>
</evidence>
<dbReference type="EMBL" id="JACJII010000001">
    <property type="protein sequence ID" value="MBA9007251.1"/>
    <property type="molecule type" value="Genomic_DNA"/>
</dbReference>
<feature type="compositionally biased region" description="Basic and acidic residues" evidence="1">
    <location>
        <begin position="93"/>
        <end position="104"/>
    </location>
</feature>
<accession>A0A7W3N490</accession>
<gene>
    <name evidence="2" type="ORF">HNR21_006133</name>
</gene>
<organism evidence="2 3">
    <name type="scientific">Thermomonospora cellulosilytica</name>
    <dbReference type="NCBI Taxonomy" id="1411118"/>
    <lineage>
        <taxon>Bacteria</taxon>
        <taxon>Bacillati</taxon>
        <taxon>Actinomycetota</taxon>
        <taxon>Actinomycetes</taxon>
        <taxon>Streptosporangiales</taxon>
        <taxon>Thermomonosporaceae</taxon>
        <taxon>Thermomonospora</taxon>
    </lineage>
</organism>
<protein>
    <submittedName>
        <fullName evidence="2">Uncharacterized protein</fullName>
    </submittedName>
</protein>
<keyword evidence="3" id="KW-1185">Reference proteome</keyword>
<name>A0A7W3N490_9ACTN</name>
<comment type="caution">
    <text evidence="2">The sequence shown here is derived from an EMBL/GenBank/DDBJ whole genome shotgun (WGS) entry which is preliminary data.</text>
</comment>
<reference evidence="2 3" key="1">
    <citation type="submission" date="2020-08" db="EMBL/GenBank/DDBJ databases">
        <title>Sequencing the genomes of 1000 actinobacteria strains.</title>
        <authorList>
            <person name="Klenk H.-P."/>
        </authorList>
    </citation>
    <scope>NUCLEOTIDE SEQUENCE [LARGE SCALE GENOMIC DNA]</scope>
    <source>
        <strain evidence="2 3">DSM 45823</strain>
    </source>
</reference>
<dbReference type="Gene3D" id="2.30.320.10">
    <property type="entry name" value="YwqG-like"/>
    <property type="match status" value="1"/>
</dbReference>